<evidence type="ECO:0000313" key="1">
    <source>
        <dbReference type="EMBL" id="KAK5991194.1"/>
    </source>
</evidence>
<name>A0ABR0SG83_9HYPO</name>
<reference evidence="1 2" key="1">
    <citation type="submission" date="2024-01" db="EMBL/GenBank/DDBJ databases">
        <title>Complete genome of Cladobotryum mycophilum ATHUM6906.</title>
        <authorList>
            <person name="Christinaki A.C."/>
            <person name="Myridakis A.I."/>
            <person name="Kouvelis V.N."/>
        </authorList>
    </citation>
    <scope>NUCLEOTIDE SEQUENCE [LARGE SCALE GENOMIC DNA]</scope>
    <source>
        <strain evidence="1 2">ATHUM6906</strain>
    </source>
</reference>
<dbReference type="EMBL" id="JAVFKD010000014">
    <property type="protein sequence ID" value="KAK5991194.1"/>
    <property type="molecule type" value="Genomic_DNA"/>
</dbReference>
<organism evidence="1 2">
    <name type="scientific">Cladobotryum mycophilum</name>
    <dbReference type="NCBI Taxonomy" id="491253"/>
    <lineage>
        <taxon>Eukaryota</taxon>
        <taxon>Fungi</taxon>
        <taxon>Dikarya</taxon>
        <taxon>Ascomycota</taxon>
        <taxon>Pezizomycotina</taxon>
        <taxon>Sordariomycetes</taxon>
        <taxon>Hypocreomycetidae</taxon>
        <taxon>Hypocreales</taxon>
        <taxon>Hypocreaceae</taxon>
        <taxon>Cladobotryum</taxon>
    </lineage>
</organism>
<dbReference type="Proteomes" id="UP001338125">
    <property type="component" value="Unassembled WGS sequence"/>
</dbReference>
<gene>
    <name evidence="1" type="ORF">PT974_09472</name>
</gene>
<evidence type="ECO:0000313" key="2">
    <source>
        <dbReference type="Proteomes" id="UP001338125"/>
    </source>
</evidence>
<sequence length="83" mass="8965">MATVCRKSNVHVNLLEPLAQLAQDEEPLKDDLRGWLPAPAAHDVKESATYGHGFGTIVSHVVAVSDEGKEEVSVRAFVDSLVI</sequence>
<protein>
    <submittedName>
        <fullName evidence="1">Uncharacterized protein</fullName>
    </submittedName>
</protein>
<comment type="caution">
    <text evidence="1">The sequence shown here is derived from an EMBL/GenBank/DDBJ whole genome shotgun (WGS) entry which is preliminary data.</text>
</comment>
<keyword evidence="2" id="KW-1185">Reference proteome</keyword>
<proteinExistence type="predicted"/>
<accession>A0ABR0SG83</accession>